<dbReference type="Proteomes" id="UP000437875">
    <property type="component" value="Unassembled WGS sequence"/>
</dbReference>
<gene>
    <name evidence="2" type="ORF">GP711_26045</name>
</gene>
<protein>
    <submittedName>
        <fullName evidence="2">Endonuclease</fullName>
    </submittedName>
</protein>
<keyword evidence="2" id="KW-0378">Hydrolase</keyword>
<keyword evidence="2" id="KW-0540">Nuclease</keyword>
<dbReference type="InterPro" id="IPR018310">
    <property type="entry name" value="Put_endonuclease_Z1-dom"/>
</dbReference>
<sequence>LESLWQADFLPTGQTIRDVMPQQIPDDAFAWREIVDKLYTVIENVSVRMINGTAKDALDYSDSATGLKVIAIGGDKLARGLTLEGLCTSYFLRASRMYDTLMQMGRWFGYRQGYLDVCRLYTTDELIEWFEHIADASEELREEFDNMVASGGTPRDFGLKVKSHPVLMVTSPLKMRSARSLWLSFSGTVVETISLFKEPEYHKRNYAAFQHLTGRVGSGAPIPERRRAEKIEKWKGVIWQNVSPELIIDFLTEYETHAQARKANSKLLADFITRMNRVDELTQWTVAVIGGGVDRHHSVCGFPVPLMMRKASE</sequence>
<feature type="domain" description="Putative endonuclease Z1" evidence="1">
    <location>
        <begin position="2"/>
        <end position="165"/>
    </location>
</feature>
<feature type="non-terminal residue" evidence="2">
    <location>
        <position position="1"/>
    </location>
</feature>
<accession>A0A6N6WPB4</accession>
<feature type="non-terminal residue" evidence="2">
    <location>
        <position position="313"/>
    </location>
</feature>
<dbReference type="RefSeq" id="WP_199269313.1">
    <property type="nucleotide sequence ID" value="NZ_WSGM01000246.1"/>
</dbReference>
<comment type="caution">
    <text evidence="2">The sequence shown here is derived from an EMBL/GenBank/DDBJ whole genome shotgun (WGS) entry which is preliminary data.</text>
</comment>
<dbReference type="GO" id="GO:0004519">
    <property type="term" value="F:endonuclease activity"/>
    <property type="evidence" value="ECO:0007669"/>
    <property type="project" value="UniProtKB-KW"/>
</dbReference>
<dbReference type="Pfam" id="PF10593">
    <property type="entry name" value="Z1"/>
    <property type="match status" value="1"/>
</dbReference>
<dbReference type="EMBL" id="WSGM01000246">
    <property type="protein sequence ID" value="KAE9723751.1"/>
    <property type="molecule type" value="Genomic_DNA"/>
</dbReference>
<proteinExistence type="predicted"/>
<dbReference type="AlphaFoldDB" id="A0A6N6WPB4"/>
<organism evidence="2 3">
    <name type="scientific">Escherichia coli</name>
    <dbReference type="NCBI Taxonomy" id="562"/>
    <lineage>
        <taxon>Bacteria</taxon>
        <taxon>Pseudomonadati</taxon>
        <taxon>Pseudomonadota</taxon>
        <taxon>Gammaproteobacteria</taxon>
        <taxon>Enterobacterales</taxon>
        <taxon>Enterobacteriaceae</taxon>
        <taxon>Escherichia</taxon>
    </lineage>
</organism>
<evidence type="ECO:0000313" key="3">
    <source>
        <dbReference type="Proteomes" id="UP000437875"/>
    </source>
</evidence>
<evidence type="ECO:0000313" key="2">
    <source>
        <dbReference type="EMBL" id="KAE9723751.1"/>
    </source>
</evidence>
<keyword evidence="2" id="KW-0255">Endonuclease</keyword>
<evidence type="ECO:0000259" key="1">
    <source>
        <dbReference type="Pfam" id="PF10593"/>
    </source>
</evidence>
<name>A0A6N6WPB4_ECOLX</name>
<reference evidence="2 3" key="1">
    <citation type="submission" date="2019-10" db="EMBL/GenBank/DDBJ databases">
        <title>Antimicrobial-resistant enteric bacteria are widely distributed amongst people, animals and the environment in northern Tanzania.</title>
        <authorList>
            <person name="Subbiah M."/>
            <person name="Call D.R."/>
        </authorList>
    </citation>
    <scope>NUCLEOTIDE SEQUENCE [LARGE SCALE GENOMIC DNA]</scope>
    <source>
        <strain evidence="2 3">TzEc067</strain>
    </source>
</reference>